<name>A0AAE1YF54_9LAMI</name>
<evidence type="ECO:0000313" key="3">
    <source>
        <dbReference type="Proteomes" id="UP001293254"/>
    </source>
</evidence>
<comment type="caution">
    <text evidence="2">The sequence shown here is derived from an EMBL/GenBank/DDBJ whole genome shotgun (WGS) entry which is preliminary data.</text>
</comment>
<dbReference type="EMBL" id="JACGWO010000004">
    <property type="protein sequence ID" value="KAK4429009.1"/>
    <property type="molecule type" value="Genomic_DNA"/>
</dbReference>
<keyword evidence="3" id="KW-1185">Reference proteome</keyword>
<protein>
    <submittedName>
        <fullName evidence="2">Uncharacterized protein</fullName>
    </submittedName>
</protein>
<evidence type="ECO:0000256" key="1">
    <source>
        <dbReference type="SAM" id="MobiDB-lite"/>
    </source>
</evidence>
<feature type="region of interest" description="Disordered" evidence="1">
    <location>
        <begin position="161"/>
        <end position="188"/>
    </location>
</feature>
<reference evidence="2" key="2">
    <citation type="journal article" date="2024" name="Plant">
        <title>Genomic evolution and insights into agronomic trait innovations of Sesamum species.</title>
        <authorList>
            <person name="Miao H."/>
            <person name="Wang L."/>
            <person name="Qu L."/>
            <person name="Liu H."/>
            <person name="Sun Y."/>
            <person name="Le M."/>
            <person name="Wang Q."/>
            <person name="Wei S."/>
            <person name="Zheng Y."/>
            <person name="Lin W."/>
            <person name="Duan Y."/>
            <person name="Cao H."/>
            <person name="Xiong S."/>
            <person name="Wang X."/>
            <person name="Wei L."/>
            <person name="Li C."/>
            <person name="Ma Q."/>
            <person name="Ju M."/>
            <person name="Zhao R."/>
            <person name="Li G."/>
            <person name="Mu C."/>
            <person name="Tian Q."/>
            <person name="Mei H."/>
            <person name="Zhang T."/>
            <person name="Gao T."/>
            <person name="Zhang H."/>
        </authorList>
    </citation>
    <scope>NUCLEOTIDE SEQUENCE</scope>
    <source>
        <strain evidence="2">3651</strain>
    </source>
</reference>
<dbReference type="Proteomes" id="UP001293254">
    <property type="component" value="Unassembled WGS sequence"/>
</dbReference>
<reference evidence="2" key="1">
    <citation type="submission" date="2020-06" db="EMBL/GenBank/DDBJ databases">
        <authorList>
            <person name="Li T."/>
            <person name="Hu X."/>
            <person name="Zhang T."/>
            <person name="Song X."/>
            <person name="Zhang H."/>
            <person name="Dai N."/>
            <person name="Sheng W."/>
            <person name="Hou X."/>
            <person name="Wei L."/>
        </authorList>
    </citation>
    <scope>NUCLEOTIDE SEQUENCE</scope>
    <source>
        <strain evidence="2">3651</strain>
        <tissue evidence="2">Leaf</tissue>
    </source>
</reference>
<accession>A0AAE1YF54</accession>
<gene>
    <name evidence="2" type="ORF">Salat_1200900</name>
</gene>
<dbReference type="AlphaFoldDB" id="A0AAE1YF54"/>
<sequence length="188" mass="19116">MSVYPISIIFVANWVILVGFENSVSMKTLSTRVLTLLLAHGSVLGPNRRLGSSSDSIRPTYVWSASRSDSQLGGTNRGAHIFDAFRSAHDRASSSSAGVPTPAVRGLSSFELGLGCGLPADAGGLGYANSDPIPSEPAKKTSSLGLGKGCLADLGPGCGQPSTDGGVGWDSPSSVCLKPAEGDIGPAQ</sequence>
<proteinExistence type="predicted"/>
<evidence type="ECO:0000313" key="2">
    <source>
        <dbReference type="EMBL" id="KAK4429009.1"/>
    </source>
</evidence>
<organism evidence="2 3">
    <name type="scientific">Sesamum alatum</name>
    <dbReference type="NCBI Taxonomy" id="300844"/>
    <lineage>
        <taxon>Eukaryota</taxon>
        <taxon>Viridiplantae</taxon>
        <taxon>Streptophyta</taxon>
        <taxon>Embryophyta</taxon>
        <taxon>Tracheophyta</taxon>
        <taxon>Spermatophyta</taxon>
        <taxon>Magnoliopsida</taxon>
        <taxon>eudicotyledons</taxon>
        <taxon>Gunneridae</taxon>
        <taxon>Pentapetalae</taxon>
        <taxon>asterids</taxon>
        <taxon>lamiids</taxon>
        <taxon>Lamiales</taxon>
        <taxon>Pedaliaceae</taxon>
        <taxon>Sesamum</taxon>
    </lineage>
</organism>